<dbReference type="Pfam" id="PF09348">
    <property type="entry name" value="DUF1990"/>
    <property type="match status" value="1"/>
</dbReference>
<dbReference type="InterPro" id="IPR018960">
    <property type="entry name" value="DUF1990"/>
</dbReference>
<proteinExistence type="predicted"/>
<sequence>MGVLLRFPAGIALVTWRYVWRVTALHRTEARGDRSDLPAPLPPELVDECSKLLADGAGPLFHRRFTVRVEGSAMAPEQLMSAVAADVNRAAPSAAAVFHKTAGRPGTAEVGDEYRVQMPGPWDGPVRVVHRDATSLRFATLQGHLEAGQIEFRTAADDDALVFEVEAWSRGGDRWADLLYSRLKMAKEIQFNMWVHFCLRVAKFSGGRTRGGVTVVTRAIPESFCRAATGC</sequence>
<name>A0A919GI37_9ACTN</name>
<dbReference type="EMBL" id="BNCD01000015">
    <property type="protein sequence ID" value="GHH84509.1"/>
    <property type="molecule type" value="Genomic_DNA"/>
</dbReference>
<accession>A0A919GI37</accession>
<keyword evidence="3" id="KW-1185">Reference proteome</keyword>
<reference evidence="2" key="2">
    <citation type="submission" date="2020-09" db="EMBL/GenBank/DDBJ databases">
        <authorList>
            <person name="Sun Q."/>
            <person name="Ohkuma M."/>
        </authorList>
    </citation>
    <scope>NUCLEOTIDE SEQUENCE</scope>
    <source>
        <strain evidence="2">JCM 5069</strain>
    </source>
</reference>
<evidence type="ECO:0000313" key="2">
    <source>
        <dbReference type="EMBL" id="GHH84509.1"/>
    </source>
</evidence>
<feature type="domain" description="DUF1990" evidence="1">
    <location>
        <begin position="104"/>
        <end position="183"/>
    </location>
</feature>
<protein>
    <recommendedName>
        <fullName evidence="1">DUF1990 domain-containing protein</fullName>
    </recommendedName>
</protein>
<evidence type="ECO:0000259" key="1">
    <source>
        <dbReference type="Pfam" id="PF09348"/>
    </source>
</evidence>
<dbReference type="AlphaFoldDB" id="A0A919GI37"/>
<gene>
    <name evidence="2" type="ORF">GCM10018793_49050</name>
</gene>
<reference evidence="2" key="1">
    <citation type="journal article" date="2014" name="Int. J. Syst. Evol. Microbiol.">
        <title>Complete genome sequence of Corynebacterium casei LMG S-19264T (=DSM 44701T), isolated from a smear-ripened cheese.</title>
        <authorList>
            <consortium name="US DOE Joint Genome Institute (JGI-PGF)"/>
            <person name="Walter F."/>
            <person name="Albersmeier A."/>
            <person name="Kalinowski J."/>
            <person name="Ruckert C."/>
        </authorList>
    </citation>
    <scope>NUCLEOTIDE SEQUENCE</scope>
    <source>
        <strain evidence="2">JCM 5069</strain>
    </source>
</reference>
<dbReference type="Proteomes" id="UP000603708">
    <property type="component" value="Unassembled WGS sequence"/>
</dbReference>
<organism evidence="2 3">
    <name type="scientific">Streptomyces sulfonofaciens</name>
    <dbReference type="NCBI Taxonomy" id="68272"/>
    <lineage>
        <taxon>Bacteria</taxon>
        <taxon>Bacillati</taxon>
        <taxon>Actinomycetota</taxon>
        <taxon>Actinomycetes</taxon>
        <taxon>Kitasatosporales</taxon>
        <taxon>Streptomycetaceae</taxon>
        <taxon>Streptomyces</taxon>
    </lineage>
</organism>
<evidence type="ECO:0000313" key="3">
    <source>
        <dbReference type="Proteomes" id="UP000603708"/>
    </source>
</evidence>
<comment type="caution">
    <text evidence="2">The sequence shown here is derived from an EMBL/GenBank/DDBJ whole genome shotgun (WGS) entry which is preliminary data.</text>
</comment>